<dbReference type="PANTHER" id="PTHR23429:SF0">
    <property type="entry name" value="GLUCOSE-6-PHOSPHATE 1-DEHYDROGENASE"/>
    <property type="match status" value="1"/>
</dbReference>
<dbReference type="Gene3D" id="3.30.360.10">
    <property type="entry name" value="Dihydrodipicolinate Reductase, domain 2"/>
    <property type="match status" value="1"/>
</dbReference>
<evidence type="ECO:0000259" key="10">
    <source>
        <dbReference type="Pfam" id="PF02781"/>
    </source>
</evidence>
<dbReference type="UniPathway" id="UPA00115">
    <property type="reaction ID" value="UER00408"/>
</dbReference>
<keyword evidence="4 7" id="KW-0521">NADP</keyword>
<dbReference type="GO" id="GO:0004345">
    <property type="term" value="F:glucose-6-phosphate dehydrogenase activity"/>
    <property type="evidence" value="ECO:0007669"/>
    <property type="project" value="UniProtKB-EC"/>
</dbReference>
<dbReference type="InterPro" id="IPR022675">
    <property type="entry name" value="G6P_DH_C"/>
</dbReference>
<dbReference type="InterPro" id="IPR036291">
    <property type="entry name" value="NAD(P)-bd_dom_sf"/>
</dbReference>
<dbReference type="FunCoup" id="A0A2P6N2C6">
    <property type="interactions" value="478"/>
</dbReference>
<feature type="compositionally biased region" description="Basic and acidic residues" evidence="8">
    <location>
        <begin position="218"/>
        <end position="228"/>
    </location>
</feature>
<keyword evidence="3 7" id="KW-0313">Glucose metabolism</keyword>
<feature type="domain" description="Glucose-6-phosphate dehydrogenase C-terminal" evidence="10">
    <location>
        <begin position="409"/>
        <end position="686"/>
    </location>
</feature>
<dbReference type="SUPFAM" id="SSF55347">
    <property type="entry name" value="Glyceraldehyde-3-phosphate dehydrogenase-like, C-terminal domain"/>
    <property type="match status" value="1"/>
</dbReference>
<evidence type="ECO:0000256" key="2">
    <source>
        <dbReference type="ARBA" id="ARBA00009975"/>
    </source>
</evidence>
<evidence type="ECO:0000256" key="5">
    <source>
        <dbReference type="ARBA" id="ARBA00023002"/>
    </source>
</evidence>
<dbReference type="PROSITE" id="PS00069">
    <property type="entry name" value="G6P_DEHYDROGENASE"/>
    <property type="match status" value="1"/>
</dbReference>
<evidence type="ECO:0000259" key="9">
    <source>
        <dbReference type="Pfam" id="PF00479"/>
    </source>
</evidence>
<dbReference type="STRING" id="1890364.A0A2P6N2C6"/>
<evidence type="ECO:0000256" key="8">
    <source>
        <dbReference type="SAM" id="MobiDB-lite"/>
    </source>
</evidence>
<keyword evidence="12" id="KW-1185">Reference proteome</keyword>
<evidence type="ECO:0000256" key="6">
    <source>
        <dbReference type="ARBA" id="ARBA00023277"/>
    </source>
</evidence>
<feature type="domain" description="Glucose-6-phosphate dehydrogenase NAD-binding" evidence="9">
    <location>
        <begin position="235"/>
        <end position="407"/>
    </location>
</feature>
<dbReference type="InterPro" id="IPR001282">
    <property type="entry name" value="G6P_DH"/>
</dbReference>
<accession>A0A2P6N2C6</accession>
<comment type="caution">
    <text evidence="11">The sequence shown here is derived from an EMBL/GenBank/DDBJ whole genome shotgun (WGS) entry which is preliminary data.</text>
</comment>
<dbReference type="EMBL" id="MDYQ01000240">
    <property type="protein sequence ID" value="PRP78108.1"/>
    <property type="molecule type" value="Genomic_DNA"/>
</dbReference>
<reference evidence="11 12" key="1">
    <citation type="journal article" date="2018" name="Genome Biol. Evol.">
        <title>Multiple Roots of Fruiting Body Formation in Amoebozoa.</title>
        <authorList>
            <person name="Hillmann F."/>
            <person name="Forbes G."/>
            <person name="Novohradska S."/>
            <person name="Ferling I."/>
            <person name="Riege K."/>
            <person name="Groth M."/>
            <person name="Westermann M."/>
            <person name="Marz M."/>
            <person name="Spaller T."/>
            <person name="Winckler T."/>
            <person name="Schaap P."/>
            <person name="Glockner G."/>
        </authorList>
    </citation>
    <scope>NUCLEOTIDE SEQUENCE [LARGE SCALE GENOMIC DNA]</scope>
    <source>
        <strain evidence="11 12">Jena</strain>
    </source>
</reference>
<dbReference type="Pfam" id="PF02781">
    <property type="entry name" value="G6PD_C"/>
    <property type="match status" value="1"/>
</dbReference>
<comment type="catalytic activity">
    <reaction evidence="7">
        <text>D-glucose 6-phosphate + NADP(+) = 6-phospho-D-glucono-1,5-lactone + NADPH + H(+)</text>
        <dbReference type="Rhea" id="RHEA:15841"/>
        <dbReference type="ChEBI" id="CHEBI:15378"/>
        <dbReference type="ChEBI" id="CHEBI:57783"/>
        <dbReference type="ChEBI" id="CHEBI:57955"/>
        <dbReference type="ChEBI" id="CHEBI:58349"/>
        <dbReference type="ChEBI" id="CHEBI:61548"/>
        <dbReference type="EC" id="1.1.1.49"/>
    </reaction>
</comment>
<organism evidence="11 12">
    <name type="scientific">Planoprotostelium fungivorum</name>
    <dbReference type="NCBI Taxonomy" id="1890364"/>
    <lineage>
        <taxon>Eukaryota</taxon>
        <taxon>Amoebozoa</taxon>
        <taxon>Evosea</taxon>
        <taxon>Variosea</taxon>
        <taxon>Cavosteliida</taxon>
        <taxon>Cavosteliaceae</taxon>
        <taxon>Planoprotostelium</taxon>
    </lineage>
</organism>
<feature type="region of interest" description="Disordered" evidence="8">
    <location>
        <begin position="200"/>
        <end position="228"/>
    </location>
</feature>
<dbReference type="NCBIfam" id="TIGR00871">
    <property type="entry name" value="zwf"/>
    <property type="match status" value="1"/>
</dbReference>
<dbReference type="PANTHER" id="PTHR23429">
    <property type="entry name" value="GLUCOSE-6-PHOSPHATE 1-DEHYDROGENASE G6PD"/>
    <property type="match status" value="1"/>
</dbReference>
<sequence>MLGQRSSRVTSDILASALLGPTDAIDLRTFSLTRKSAKSATLQLIIRLVSPLDQNPRGEGTEGSTDRVLPLCRNSEASEASPTVHFPPDNETSACQRDFMSLSLPLITSTTGTKKSTQRRPLRKSADVYTLMEDLQKPPKPPSGRSSEIPVTSEERNIQGHIQTTSNKREDTRDVFKIMADLKEENARLKKELEKYKKQVERLQNKGKSLTSSSASNGDKEKSSGDSENAHLSVVVVGASGDLAKKKTFPSLFNLFGLGLLPKDFTIVGFARSKMSDEEFRKNISKNFKEFKDKQEEFLSRCFYHSGQYDSEQSFSEVAKILKEKEGGNSANRMFYLAIPPSIFAEVATAAKSVAVSENGWNRIIVEKPFGKDTESSAQLSRDLATGFSEEQTYRIDHYLGKEMVQNLLVIRFANSLWEPVWNRHYIANITITFKEDIGTEGRGGYFDEYGIIRDVMQNHLTQMLALVAMETPNSLSAEDVRDEKVKVVSACRPISPEDIVVGQYDGYLDEDEKVAKDSITPTFATAVVHIDNPRWAGVPFVLKCGKGLNERKAEIRVQFKSNPGIYAEDSERNELVFRVQPNEAVYYKVNTKRPGLSEEIAMSELDLTYKERYEVRLPDAYERLIYDVVRGDHNLFVREDELDAAWKIFTPILHKLDAEKVKPISYKFGSRGPEESDKLIHRYGFQRSKSYQWGPKSKI</sequence>
<evidence type="ECO:0000256" key="4">
    <source>
        <dbReference type="ARBA" id="ARBA00022857"/>
    </source>
</evidence>
<keyword evidence="6 7" id="KW-0119">Carbohydrate metabolism</keyword>
<evidence type="ECO:0000256" key="3">
    <source>
        <dbReference type="ARBA" id="ARBA00022526"/>
    </source>
</evidence>
<proteinExistence type="inferred from homology"/>
<dbReference type="GO" id="GO:0009051">
    <property type="term" value="P:pentose-phosphate shunt, oxidative branch"/>
    <property type="evidence" value="ECO:0007669"/>
    <property type="project" value="TreeGrafter"/>
</dbReference>
<name>A0A2P6N2C6_9EUKA</name>
<evidence type="ECO:0000313" key="11">
    <source>
        <dbReference type="EMBL" id="PRP78108.1"/>
    </source>
</evidence>
<dbReference type="InterPro" id="IPR022674">
    <property type="entry name" value="G6P_DH_NAD-bd"/>
</dbReference>
<protein>
    <recommendedName>
        <fullName evidence="7">Glucose-6-phosphate 1-dehydrogenase</fullName>
        <ecNumber evidence="7">1.1.1.49</ecNumber>
    </recommendedName>
</protein>
<dbReference type="OrthoDB" id="60984at2759"/>
<evidence type="ECO:0000256" key="1">
    <source>
        <dbReference type="ARBA" id="ARBA00004937"/>
    </source>
</evidence>
<dbReference type="Gene3D" id="3.40.50.720">
    <property type="entry name" value="NAD(P)-binding Rossmann-like Domain"/>
    <property type="match status" value="1"/>
</dbReference>
<gene>
    <name evidence="11" type="ORF">PROFUN_11620</name>
</gene>
<feature type="region of interest" description="Disordered" evidence="8">
    <location>
        <begin position="133"/>
        <end position="172"/>
    </location>
</feature>
<keyword evidence="5 7" id="KW-0560">Oxidoreductase</keyword>
<dbReference type="GO" id="GO:0006006">
    <property type="term" value="P:glucose metabolic process"/>
    <property type="evidence" value="ECO:0007669"/>
    <property type="project" value="UniProtKB-KW"/>
</dbReference>
<dbReference type="InterPro" id="IPR019796">
    <property type="entry name" value="G6P_DH_AS"/>
</dbReference>
<dbReference type="PRINTS" id="PR00079">
    <property type="entry name" value="G6PDHDRGNASE"/>
</dbReference>
<dbReference type="InParanoid" id="A0A2P6N2C6"/>
<comment type="pathway">
    <text evidence="1 7">Carbohydrate degradation; pentose phosphate pathway; D-ribulose 5-phosphate from D-glucose 6-phosphate (oxidative stage): step 1/3.</text>
</comment>
<feature type="compositionally biased region" description="Polar residues" evidence="8">
    <location>
        <begin position="206"/>
        <end position="217"/>
    </location>
</feature>
<evidence type="ECO:0000256" key="7">
    <source>
        <dbReference type="RuleBase" id="RU362120"/>
    </source>
</evidence>
<dbReference type="HAMAP" id="MF_00966">
    <property type="entry name" value="G6PD"/>
    <property type="match status" value="1"/>
</dbReference>
<evidence type="ECO:0000313" key="12">
    <source>
        <dbReference type="Proteomes" id="UP000241769"/>
    </source>
</evidence>
<comment type="similarity">
    <text evidence="2 7">Belongs to the glucose-6-phosphate dehydrogenase family.</text>
</comment>
<dbReference type="AlphaFoldDB" id="A0A2P6N2C6"/>
<dbReference type="FunFam" id="3.30.360.10:FF:000018">
    <property type="entry name" value="Glucose-6-phosphate 1-dehydrogenase"/>
    <property type="match status" value="1"/>
</dbReference>
<comment type="function">
    <text evidence="7">Catalyzes the rate-limiting step of the oxidative pentose-phosphate pathway, which represents a route for the dissimilation of carbohydrates besides glycolysis.</text>
</comment>
<dbReference type="SUPFAM" id="SSF51735">
    <property type="entry name" value="NAD(P)-binding Rossmann-fold domains"/>
    <property type="match status" value="1"/>
</dbReference>
<dbReference type="Proteomes" id="UP000241769">
    <property type="component" value="Unassembled WGS sequence"/>
</dbReference>
<dbReference type="Pfam" id="PF00479">
    <property type="entry name" value="G6PD_N"/>
    <property type="match status" value="1"/>
</dbReference>
<dbReference type="GO" id="GO:0050661">
    <property type="term" value="F:NADP binding"/>
    <property type="evidence" value="ECO:0007669"/>
    <property type="project" value="InterPro"/>
</dbReference>
<dbReference type="EC" id="1.1.1.49" evidence="7"/>